<dbReference type="Proteomes" id="UP000244896">
    <property type="component" value="Chromosome"/>
</dbReference>
<evidence type="ECO:0000259" key="1">
    <source>
        <dbReference type="Pfam" id="PF01609"/>
    </source>
</evidence>
<keyword evidence="3" id="KW-1185">Reference proteome</keyword>
<dbReference type="GO" id="GO:0006313">
    <property type="term" value="P:DNA transposition"/>
    <property type="evidence" value="ECO:0007669"/>
    <property type="project" value="InterPro"/>
</dbReference>
<evidence type="ECO:0000313" key="2">
    <source>
        <dbReference type="EMBL" id="AWI09105.1"/>
    </source>
</evidence>
<dbReference type="Pfam" id="PF01609">
    <property type="entry name" value="DDE_Tnp_1"/>
    <property type="match status" value="1"/>
</dbReference>
<dbReference type="GO" id="GO:0003677">
    <property type="term" value="F:DNA binding"/>
    <property type="evidence" value="ECO:0007669"/>
    <property type="project" value="InterPro"/>
</dbReference>
<dbReference type="InterPro" id="IPR002559">
    <property type="entry name" value="Transposase_11"/>
</dbReference>
<dbReference type="KEGG" id="elut:CKA38_07520"/>
<dbReference type="RefSeq" id="WP_108824918.1">
    <property type="nucleotide sequence ID" value="NZ_CP023004.1"/>
</dbReference>
<dbReference type="EMBL" id="CP023004">
    <property type="protein sequence ID" value="AWI09105.1"/>
    <property type="molecule type" value="Genomic_DNA"/>
</dbReference>
<dbReference type="SUPFAM" id="SSF53098">
    <property type="entry name" value="Ribonuclease H-like"/>
    <property type="match status" value="1"/>
</dbReference>
<dbReference type="AlphaFoldDB" id="A0A2U8E2U0"/>
<name>A0A2U8E2U0_9BACT</name>
<dbReference type="InterPro" id="IPR012337">
    <property type="entry name" value="RNaseH-like_sf"/>
</dbReference>
<gene>
    <name evidence="2" type="ORF">CKA38_07520</name>
</gene>
<reference evidence="2 3" key="1">
    <citation type="journal article" date="2018" name="Syst. Appl. Microbiol.">
        <title>Ereboglobus luteus gen. nov. sp. nov. from cockroach guts, and new insights into the oxygen relationship of the genera Opitutus and Didymococcus (Verrucomicrobia: Opitutaceae).</title>
        <authorList>
            <person name="Tegtmeier D."/>
            <person name="Belitz A."/>
            <person name="Radek R."/>
            <person name="Heimerl T."/>
            <person name="Brune A."/>
        </authorList>
    </citation>
    <scope>NUCLEOTIDE SEQUENCE [LARGE SCALE GENOMIC DNA]</scope>
    <source>
        <strain evidence="2 3">Ho45</strain>
    </source>
</reference>
<dbReference type="OrthoDB" id="9796012at2"/>
<protein>
    <recommendedName>
        <fullName evidence="1">Transposase IS4-like domain-containing protein</fullName>
    </recommendedName>
</protein>
<dbReference type="GO" id="GO:0004803">
    <property type="term" value="F:transposase activity"/>
    <property type="evidence" value="ECO:0007669"/>
    <property type="project" value="InterPro"/>
</dbReference>
<proteinExistence type="predicted"/>
<evidence type="ECO:0000313" key="3">
    <source>
        <dbReference type="Proteomes" id="UP000244896"/>
    </source>
</evidence>
<organism evidence="2 3">
    <name type="scientific">Ereboglobus luteus</name>
    <dbReference type="NCBI Taxonomy" id="1796921"/>
    <lineage>
        <taxon>Bacteria</taxon>
        <taxon>Pseudomonadati</taxon>
        <taxon>Verrucomicrobiota</taxon>
        <taxon>Opitutia</taxon>
        <taxon>Opitutales</taxon>
        <taxon>Opitutaceae</taxon>
        <taxon>Ereboglobus</taxon>
    </lineage>
</organism>
<accession>A0A2U8E2U0</accession>
<sequence length="205" mass="23756">MVSQKMRFPSRFATNRSPTRILMHKSIINKTQPGPLPPPFFPHIRLCTTLTDEAAYCDRAIIELYLRRWRIELFFRDIKISLGLDVARCLTPGMVEKEIWMQAIAHNTVRALMLEAAKTHGADVERLGFMGAVDAMRAWAEWLNRADVRQNKRLLLEMLLAIASDQVPFRLGRSEPCAKKRRPKSHQLLTNPRHEMVLSKSRRNK</sequence>
<feature type="domain" description="Transposase IS4-like" evidence="1">
    <location>
        <begin position="30"/>
        <end position="107"/>
    </location>
</feature>